<proteinExistence type="predicted"/>
<evidence type="ECO:0000256" key="1">
    <source>
        <dbReference type="SAM" id="MobiDB-lite"/>
    </source>
</evidence>
<feature type="compositionally biased region" description="Polar residues" evidence="1">
    <location>
        <begin position="44"/>
        <end position="58"/>
    </location>
</feature>
<name>A0A9P1NML5_9PROT</name>
<feature type="region of interest" description="Disordered" evidence="1">
    <location>
        <begin position="26"/>
        <end position="58"/>
    </location>
</feature>
<evidence type="ECO:0000313" key="2">
    <source>
        <dbReference type="EMBL" id="CCC98766.1"/>
    </source>
</evidence>
<dbReference type="EMBL" id="HE577327">
    <property type="protein sequence ID" value="CCC98766.1"/>
    <property type="molecule type" value="Genomic_DNA"/>
</dbReference>
<dbReference type="KEGG" id="abs:AZOBR_150184"/>
<gene>
    <name evidence="2" type="ORF">AZOBR_150184</name>
</gene>
<dbReference type="Proteomes" id="UP000007319">
    <property type="component" value="Chromosome"/>
</dbReference>
<reference evidence="2 3" key="1">
    <citation type="journal article" date="2011" name="PLoS Genet.">
        <title>Azospirillum genomes reveal transition of bacteria from aquatic to terrestrial environments.</title>
        <authorList>
            <person name="Wisniewski-Dye F."/>
            <person name="Borziak K."/>
            <person name="Khalsa-Moyers G."/>
            <person name="Alexandre G."/>
            <person name="Sukharnikov L.O."/>
            <person name="Wuichet K."/>
            <person name="Hurst G.B."/>
            <person name="McDonald W.H."/>
            <person name="Robertson J.S."/>
            <person name="Barbe V."/>
            <person name="Calteau A."/>
            <person name="Rouy Z."/>
            <person name="Mangenot S."/>
            <person name="Prigent-Combaret C."/>
            <person name="Normand P."/>
            <person name="Boyer M."/>
            <person name="Siguier P."/>
            <person name="Dessaux Y."/>
            <person name="Elmerich C."/>
            <person name="Condemine G."/>
            <person name="Krishnen G."/>
            <person name="Kennedy I."/>
            <person name="Paterson A.H."/>
            <person name="Gonzalez V."/>
            <person name="Mavingui P."/>
            <person name="Zhulin I.B."/>
        </authorList>
    </citation>
    <scope>NUCLEOTIDE SEQUENCE [LARGE SCALE GENOMIC DNA]</scope>
    <source>
        <strain evidence="2 3">Sp245</strain>
    </source>
</reference>
<organism evidence="2 3">
    <name type="scientific">Azospirillum baldaniorum</name>
    <dbReference type="NCBI Taxonomy" id="1064539"/>
    <lineage>
        <taxon>Bacteria</taxon>
        <taxon>Pseudomonadati</taxon>
        <taxon>Pseudomonadota</taxon>
        <taxon>Alphaproteobacteria</taxon>
        <taxon>Rhodospirillales</taxon>
        <taxon>Azospirillaceae</taxon>
        <taxon>Azospirillum</taxon>
    </lineage>
</organism>
<sequence length="58" mass="6067">MNPTPSIAPPFLATLELHASLSMFRQDTPIDTGHPAGAPCPSRLPTTALSPTGPSRSR</sequence>
<dbReference type="AlphaFoldDB" id="A0A9P1NML5"/>
<evidence type="ECO:0000313" key="3">
    <source>
        <dbReference type="Proteomes" id="UP000007319"/>
    </source>
</evidence>
<accession>A0A9P1NML5</accession>
<protein>
    <submittedName>
        <fullName evidence="2">Uncharacterized protein</fullName>
    </submittedName>
</protein>
<keyword evidence="3" id="KW-1185">Reference proteome</keyword>